<feature type="region of interest" description="Disordered" evidence="3">
    <location>
        <begin position="289"/>
        <end position="348"/>
    </location>
</feature>
<feature type="non-terminal residue" evidence="5">
    <location>
        <position position="1"/>
    </location>
</feature>
<evidence type="ECO:0000313" key="6">
    <source>
        <dbReference type="Proteomes" id="UP000673691"/>
    </source>
</evidence>
<dbReference type="Pfam" id="PF00018">
    <property type="entry name" value="SH3_1"/>
    <property type="match status" value="1"/>
</dbReference>
<dbReference type="GO" id="GO:0003779">
    <property type="term" value="F:actin binding"/>
    <property type="evidence" value="ECO:0007669"/>
    <property type="project" value="TreeGrafter"/>
</dbReference>
<feature type="region of interest" description="Disordered" evidence="3">
    <location>
        <begin position="1"/>
        <end position="81"/>
    </location>
</feature>
<protein>
    <recommendedName>
        <fullName evidence="4">SH3 domain-containing protein</fullName>
    </recommendedName>
</protein>
<dbReference type="InterPro" id="IPR036028">
    <property type="entry name" value="SH3-like_dom_sf"/>
</dbReference>
<feature type="domain" description="SH3" evidence="4">
    <location>
        <begin position="79"/>
        <end position="140"/>
    </location>
</feature>
<dbReference type="Proteomes" id="UP000673691">
    <property type="component" value="Unassembled WGS sequence"/>
</dbReference>
<dbReference type="PRINTS" id="PR00452">
    <property type="entry name" value="SH3DOMAIN"/>
</dbReference>
<dbReference type="InterPro" id="IPR035821">
    <property type="entry name" value="Sla1_SH3_3"/>
</dbReference>
<dbReference type="PANTHER" id="PTHR12287">
    <property type="entry name" value="EPIDERMAL GROWTH FACTOR RECEPTOR KINASE SUBSTRATE EPS8-RELATED PROTEIN"/>
    <property type="match status" value="1"/>
</dbReference>
<dbReference type="InterPro" id="IPR001452">
    <property type="entry name" value="SH3_domain"/>
</dbReference>
<reference evidence="5 6" key="1">
    <citation type="journal article" name="Sci. Rep.">
        <title>Genome-scale phylogenetic analyses confirm Olpidium as the closest living zoosporic fungus to the non-flagellated, terrestrial fungi.</title>
        <authorList>
            <person name="Chang Y."/>
            <person name="Rochon D."/>
            <person name="Sekimoto S."/>
            <person name="Wang Y."/>
            <person name="Chovatia M."/>
            <person name="Sandor L."/>
            <person name="Salamov A."/>
            <person name="Grigoriev I.V."/>
            <person name="Stajich J.E."/>
            <person name="Spatafora J.W."/>
        </authorList>
    </citation>
    <scope>NUCLEOTIDE SEQUENCE [LARGE SCALE GENOMIC DNA]</scope>
    <source>
        <strain evidence="5">S191</strain>
    </source>
</reference>
<evidence type="ECO:0000256" key="1">
    <source>
        <dbReference type="ARBA" id="ARBA00022443"/>
    </source>
</evidence>
<feature type="compositionally biased region" description="Basic and acidic residues" evidence="3">
    <location>
        <begin position="158"/>
        <end position="233"/>
    </location>
</feature>
<evidence type="ECO:0000256" key="3">
    <source>
        <dbReference type="SAM" id="MobiDB-lite"/>
    </source>
</evidence>
<dbReference type="SUPFAM" id="SSF50044">
    <property type="entry name" value="SH3-domain"/>
    <property type="match status" value="1"/>
</dbReference>
<evidence type="ECO:0000256" key="2">
    <source>
        <dbReference type="PROSITE-ProRule" id="PRU00192"/>
    </source>
</evidence>
<feature type="compositionally biased region" description="Low complexity" evidence="3">
    <location>
        <begin position="57"/>
        <end position="70"/>
    </location>
</feature>
<dbReference type="GO" id="GO:0035023">
    <property type="term" value="P:regulation of Rho protein signal transduction"/>
    <property type="evidence" value="ECO:0007669"/>
    <property type="project" value="TreeGrafter"/>
</dbReference>
<name>A0A8H7ZPD7_9FUNG</name>
<feature type="region of interest" description="Disordered" evidence="3">
    <location>
        <begin position="158"/>
        <end position="241"/>
    </location>
</feature>
<dbReference type="SMART" id="SM00326">
    <property type="entry name" value="SH3"/>
    <property type="match status" value="1"/>
</dbReference>
<dbReference type="InterPro" id="IPR039801">
    <property type="entry name" value="EPS8-like"/>
</dbReference>
<dbReference type="PROSITE" id="PS50002">
    <property type="entry name" value="SH3"/>
    <property type="match status" value="1"/>
</dbReference>
<dbReference type="AlphaFoldDB" id="A0A8H7ZPD7"/>
<keyword evidence="1 2" id="KW-0728">SH3 domain</keyword>
<keyword evidence="6" id="KW-1185">Reference proteome</keyword>
<dbReference type="CDD" id="cd11775">
    <property type="entry name" value="SH3_Sla1p_3"/>
    <property type="match status" value="1"/>
</dbReference>
<organism evidence="5 6">
    <name type="scientific">Olpidium bornovanus</name>
    <dbReference type="NCBI Taxonomy" id="278681"/>
    <lineage>
        <taxon>Eukaryota</taxon>
        <taxon>Fungi</taxon>
        <taxon>Fungi incertae sedis</taxon>
        <taxon>Olpidiomycota</taxon>
        <taxon>Olpidiomycotina</taxon>
        <taxon>Olpidiomycetes</taxon>
        <taxon>Olpidiales</taxon>
        <taxon>Olpidiaceae</taxon>
        <taxon>Olpidium</taxon>
    </lineage>
</organism>
<dbReference type="OrthoDB" id="5971719at2759"/>
<evidence type="ECO:0000259" key="4">
    <source>
        <dbReference type="PROSITE" id="PS50002"/>
    </source>
</evidence>
<dbReference type="PANTHER" id="PTHR12287:SF23">
    <property type="entry name" value="AROUSER, ISOFORM A-RELATED"/>
    <property type="match status" value="1"/>
</dbReference>
<dbReference type="GO" id="GO:0005886">
    <property type="term" value="C:plasma membrane"/>
    <property type="evidence" value="ECO:0007669"/>
    <property type="project" value="TreeGrafter"/>
</dbReference>
<comment type="caution">
    <text evidence="5">The sequence shown here is derived from an EMBL/GenBank/DDBJ whole genome shotgun (WGS) entry which is preliminary data.</text>
</comment>
<dbReference type="Gene3D" id="2.30.30.40">
    <property type="entry name" value="SH3 Domains"/>
    <property type="match status" value="1"/>
</dbReference>
<evidence type="ECO:0000313" key="5">
    <source>
        <dbReference type="EMBL" id="KAG5456886.1"/>
    </source>
</evidence>
<dbReference type="GO" id="GO:0007266">
    <property type="term" value="P:Rho protein signal transduction"/>
    <property type="evidence" value="ECO:0007669"/>
    <property type="project" value="TreeGrafter"/>
</dbReference>
<proteinExistence type="predicted"/>
<sequence>HVSRKQGTAITARARSVSGPANNTLSPAVPPAPLARPEPAAEPAQAPAAAPPPLARPSPAAMRKSAAKAAEFSPPQQQEPEKFATALYDFDAQNDDELRVHENDLVVVIDDSETEWWKCRLVETGEEGVVPATYLELAGGGVAGSSDGAADAEAELRHRQQEAERLRVEEEERVRAEAEEQSRLELQRQAEEREQMRREEENRKRETERQRQAQRQKEDEEAAAKKAKEETKNSRAANESVAVPAVKPHKVRPVGSLALLRYVSMDKVLMWLSGVAADAFIVPVRKAPVPPALPPSRPTVDSATVRKPAAGFKTQPDRPQKANSDSSKRRTVPTRTSPIASRTDHHVD</sequence>
<accession>A0A8H7ZPD7</accession>
<gene>
    <name evidence="5" type="ORF">BJ554DRAFT_3241</name>
</gene>
<feature type="compositionally biased region" description="Low complexity" evidence="3">
    <location>
        <begin position="37"/>
        <end position="48"/>
    </location>
</feature>
<dbReference type="EMBL" id="JAEFCI010010995">
    <property type="protein sequence ID" value="KAG5456886.1"/>
    <property type="molecule type" value="Genomic_DNA"/>
</dbReference>